<feature type="transmembrane region" description="Helical" evidence="6">
    <location>
        <begin position="444"/>
        <end position="467"/>
    </location>
</feature>
<evidence type="ECO:0000313" key="8">
    <source>
        <dbReference type="EMBL" id="CCA20661.1"/>
    </source>
</evidence>
<dbReference type="GO" id="GO:0016020">
    <property type="term" value="C:membrane"/>
    <property type="evidence" value="ECO:0007669"/>
    <property type="project" value="UniProtKB-SubCell"/>
</dbReference>
<comment type="subcellular location">
    <subcellularLocation>
        <location evidence="1">Membrane</location>
        <topology evidence="1">Multi-pass membrane protein</topology>
    </subcellularLocation>
</comment>
<feature type="transmembrane region" description="Helical" evidence="6">
    <location>
        <begin position="238"/>
        <end position="260"/>
    </location>
</feature>
<dbReference type="SUPFAM" id="SSF52091">
    <property type="entry name" value="SpoIIaa-like"/>
    <property type="match status" value="1"/>
</dbReference>
<dbReference type="EMBL" id="FR824145">
    <property type="protein sequence ID" value="CCA20661.1"/>
    <property type="molecule type" value="Genomic_DNA"/>
</dbReference>
<feature type="compositionally biased region" description="Basic and acidic residues" evidence="5">
    <location>
        <begin position="820"/>
        <end position="832"/>
    </location>
</feature>
<evidence type="ECO:0000256" key="3">
    <source>
        <dbReference type="ARBA" id="ARBA00022989"/>
    </source>
</evidence>
<dbReference type="Pfam" id="PF00916">
    <property type="entry name" value="Sulfate_transp"/>
    <property type="match status" value="1"/>
</dbReference>
<feature type="region of interest" description="Disordered" evidence="5">
    <location>
        <begin position="818"/>
        <end position="849"/>
    </location>
</feature>
<evidence type="ECO:0000256" key="6">
    <source>
        <dbReference type="SAM" id="Phobius"/>
    </source>
</evidence>
<dbReference type="InterPro" id="IPR052706">
    <property type="entry name" value="Membrane-Transporter-like"/>
</dbReference>
<dbReference type="InterPro" id="IPR036513">
    <property type="entry name" value="STAS_dom_sf"/>
</dbReference>
<accession>F0WHE2</accession>
<dbReference type="CDD" id="cd07042">
    <property type="entry name" value="STAS_SulP_like_sulfate_transporter"/>
    <property type="match status" value="1"/>
</dbReference>
<sequence>MEPAALPLDRGAPQDHITPHQRGIYRIHTADTDLCSSHEIRRRGRETDSLLPLVSATSASPRPHFGHAPLSMRRTTYQGIVGEEGGGTASEGAIRRRTTWFRSFFDEKQRLLASSRNAQTKEKRGGGDEAWSIRWNKGKQWMLSLMVNFTSGVIAFLLSATLAVSCASVVVGHNTLLSTCLAHFIDINLLSTAVFCTVLAWKSQAPWTLGSIDVFVIPVMAQMADRISQSEVETLREIVPTTIICAALTSILLGICLYLMGVFRLTSIANYAPYPVVAGFLAGIGASLVKNGIHMASSMPHNSTREAFSIEKIALLIPAVLFAAIARVGQYLKWPVAISFPCLLIASVAGFHLIATVWLRSTVQELGALGWVFSWDSEMVKETPMWFTWTEVEFRDIRWEIFLKECFGYLLTVLILGALKFSVSTTSLSTLFDRDISPDNEMRVIGVANILSGLSGGFAGCHYLSAMGIMKQFDAHEKVPALICACFLLILWRQGIGILQYVPKFVFGGLLLNVGVHFLEAYLITPMQFLKKLELILVILITSSFLVIGMLESVGFGIFISIIDLIYRIHQVGCIHHETTGVLARSAVDRTAEQTAFLDKEGSSIFILRLQGYLFFGTSVNILERIKTRMQSVSCARKLKYVIIDFGLVPSFDATALINFRKASTYAEICLFEIFYCGMRQSIEKALRRNPSSIQVHFVDGDVDIALEMCENDLLPVEVRLRNFGTVADWKRISHLHLWEKFIEYNDEDTAQVEETGRKYLLPLAAYLDAQILRKGEVLSAKTLAKDTFFICFGHIDVFQDSEFSNRNFIPGVWVPKAGKKGDQSREQHPPTKAENSTTRQPDARRPSLLDIGKEPKWMPFKTSRSRLRKIGPGSIITPHTMTNAQYSHCAQSDCVLLRLREESLENLQNKAPHTAVEVFKLINKQLAGQFLHANKRVSQLSSLLYK</sequence>
<dbReference type="InterPro" id="IPR002645">
    <property type="entry name" value="STAS_dom"/>
</dbReference>
<gene>
    <name evidence="8" type="primary">AlNc14C100G6005</name>
    <name evidence="8" type="ORF">ALNC14_068040</name>
</gene>
<organism evidence="8">
    <name type="scientific">Albugo laibachii Nc14</name>
    <dbReference type="NCBI Taxonomy" id="890382"/>
    <lineage>
        <taxon>Eukaryota</taxon>
        <taxon>Sar</taxon>
        <taxon>Stramenopiles</taxon>
        <taxon>Oomycota</taxon>
        <taxon>Peronosporomycetes</taxon>
        <taxon>Albuginales</taxon>
        <taxon>Albuginaceae</taxon>
        <taxon>Albugo</taxon>
    </lineage>
</organism>
<evidence type="ECO:0000256" key="2">
    <source>
        <dbReference type="ARBA" id="ARBA00022692"/>
    </source>
</evidence>
<dbReference type="Gene3D" id="3.30.750.24">
    <property type="entry name" value="STAS domain"/>
    <property type="match status" value="1"/>
</dbReference>
<evidence type="ECO:0000256" key="4">
    <source>
        <dbReference type="ARBA" id="ARBA00023136"/>
    </source>
</evidence>
<feature type="domain" description="STAS" evidence="7">
    <location>
        <begin position="604"/>
        <end position="657"/>
    </location>
</feature>
<dbReference type="HOGENOM" id="CLU_314382_0_0_1"/>
<name>F0WHE2_9STRA</name>
<feature type="transmembrane region" description="Helical" evidence="6">
    <location>
        <begin position="141"/>
        <end position="170"/>
    </location>
</feature>
<keyword evidence="4 6" id="KW-0472">Membrane</keyword>
<dbReference type="PANTHER" id="PTHR43310">
    <property type="entry name" value="SULFATE TRANSPORTER YBAR-RELATED"/>
    <property type="match status" value="1"/>
</dbReference>
<evidence type="ECO:0000256" key="5">
    <source>
        <dbReference type="SAM" id="MobiDB-lite"/>
    </source>
</evidence>
<feature type="transmembrane region" description="Helical" evidence="6">
    <location>
        <begin position="479"/>
        <end position="499"/>
    </location>
</feature>
<feature type="transmembrane region" description="Helical" evidence="6">
    <location>
        <begin position="272"/>
        <end position="293"/>
    </location>
</feature>
<feature type="transmembrane region" description="Helical" evidence="6">
    <location>
        <begin position="407"/>
        <end position="432"/>
    </location>
</feature>
<dbReference type="AlphaFoldDB" id="F0WHE2"/>
<dbReference type="PROSITE" id="PS50801">
    <property type="entry name" value="STAS"/>
    <property type="match status" value="1"/>
</dbReference>
<feature type="transmembrane region" description="Helical" evidence="6">
    <location>
        <begin position="176"/>
        <end position="201"/>
    </location>
</feature>
<reference evidence="8" key="2">
    <citation type="submission" date="2011-02" db="EMBL/GenBank/DDBJ databases">
        <authorList>
            <person name="MacLean D."/>
        </authorList>
    </citation>
    <scope>NUCLEOTIDE SEQUENCE</scope>
</reference>
<feature type="transmembrane region" description="Helical" evidence="6">
    <location>
        <begin position="338"/>
        <end position="359"/>
    </location>
</feature>
<dbReference type="InterPro" id="IPR011547">
    <property type="entry name" value="SLC26A/SulP_dom"/>
</dbReference>
<feature type="transmembrane region" description="Helical" evidence="6">
    <location>
        <begin position="535"/>
        <end position="563"/>
    </location>
</feature>
<evidence type="ECO:0000259" key="7">
    <source>
        <dbReference type="PROSITE" id="PS50801"/>
    </source>
</evidence>
<proteinExistence type="predicted"/>
<keyword evidence="3 6" id="KW-1133">Transmembrane helix</keyword>
<dbReference type="PANTHER" id="PTHR43310:SF2">
    <property type="entry name" value="SLC26A_SULP TRANSPORTER DOMAIN-CONTAINING PROTEIN"/>
    <property type="match status" value="1"/>
</dbReference>
<keyword evidence="2 6" id="KW-0812">Transmembrane</keyword>
<evidence type="ECO:0000256" key="1">
    <source>
        <dbReference type="ARBA" id="ARBA00004141"/>
    </source>
</evidence>
<protein>
    <submittedName>
        <fullName evidence="8">Sulfate Permease (SulP) Family putative</fullName>
    </submittedName>
</protein>
<feature type="transmembrane region" description="Helical" evidence="6">
    <location>
        <begin position="505"/>
        <end position="523"/>
    </location>
</feature>
<reference evidence="8" key="1">
    <citation type="journal article" date="2011" name="PLoS Biol.">
        <title>Gene gain and loss during evolution of obligate parasitism in the white rust pathogen of Arabidopsis thaliana.</title>
        <authorList>
            <person name="Kemen E."/>
            <person name="Gardiner A."/>
            <person name="Schultz-Larsen T."/>
            <person name="Kemen A.C."/>
            <person name="Balmuth A.L."/>
            <person name="Robert-Seilaniantz A."/>
            <person name="Bailey K."/>
            <person name="Holub E."/>
            <person name="Studholme D.J."/>
            <person name="Maclean D."/>
            <person name="Jones J.D."/>
        </authorList>
    </citation>
    <scope>NUCLEOTIDE SEQUENCE</scope>
</reference>